<evidence type="ECO:0000313" key="3">
    <source>
        <dbReference type="Proteomes" id="UP000015106"/>
    </source>
</evidence>
<keyword evidence="3" id="KW-1185">Reference proteome</keyword>
<proteinExistence type="predicted"/>
<reference evidence="2" key="2">
    <citation type="submission" date="2018-03" db="EMBL/GenBank/DDBJ databases">
        <title>The Triticum urartu genome reveals the dynamic nature of wheat genome evolution.</title>
        <authorList>
            <person name="Ling H."/>
            <person name="Ma B."/>
            <person name="Shi X."/>
            <person name="Liu H."/>
            <person name="Dong L."/>
            <person name="Sun H."/>
            <person name="Cao Y."/>
            <person name="Gao Q."/>
            <person name="Zheng S."/>
            <person name="Li Y."/>
            <person name="Yu Y."/>
            <person name="Du H."/>
            <person name="Qi M."/>
            <person name="Li Y."/>
            <person name="Yu H."/>
            <person name="Cui Y."/>
            <person name="Wang N."/>
            <person name="Chen C."/>
            <person name="Wu H."/>
            <person name="Zhao Y."/>
            <person name="Zhang J."/>
            <person name="Li Y."/>
            <person name="Zhou W."/>
            <person name="Zhang B."/>
            <person name="Hu W."/>
            <person name="Eijk M."/>
            <person name="Tang J."/>
            <person name="Witsenboer H."/>
            <person name="Zhao S."/>
            <person name="Li Z."/>
            <person name="Zhang A."/>
            <person name="Wang D."/>
            <person name="Liang C."/>
        </authorList>
    </citation>
    <scope>NUCLEOTIDE SEQUENCE [LARGE SCALE GENOMIC DNA]</scope>
    <source>
        <strain evidence="2">cv. G1812</strain>
    </source>
</reference>
<sequence>MVVCALGRLDSLRSGLRWFESDHVQRWGGHGPLWWCRSANHLTQPIFGSVSDQLWAKALLHLEPAAATPVGAANLLGGVVVFVVWTLHVETLGKTPSLGPPVRMMAAQPASRPFLKASSLGSIWLLCGSCFLKECWWWWCGRLGSTVVCVAAALFSMCSSSVVFPGFGHVVVHVQVPPLVAIVVR</sequence>
<accession>A0A8R7NZE7</accession>
<feature type="transmembrane region" description="Helical" evidence="1">
    <location>
        <begin position="162"/>
        <end position="184"/>
    </location>
</feature>
<keyword evidence="1" id="KW-0472">Membrane</keyword>
<keyword evidence="1" id="KW-1133">Transmembrane helix</keyword>
<reference evidence="2" key="3">
    <citation type="submission" date="2022-06" db="UniProtKB">
        <authorList>
            <consortium name="EnsemblPlants"/>
        </authorList>
    </citation>
    <scope>IDENTIFICATION</scope>
</reference>
<feature type="transmembrane region" description="Helical" evidence="1">
    <location>
        <begin position="136"/>
        <end position="155"/>
    </location>
</feature>
<organism evidence="2 3">
    <name type="scientific">Triticum urartu</name>
    <name type="common">Red wild einkorn</name>
    <name type="synonym">Crithodium urartu</name>
    <dbReference type="NCBI Taxonomy" id="4572"/>
    <lineage>
        <taxon>Eukaryota</taxon>
        <taxon>Viridiplantae</taxon>
        <taxon>Streptophyta</taxon>
        <taxon>Embryophyta</taxon>
        <taxon>Tracheophyta</taxon>
        <taxon>Spermatophyta</taxon>
        <taxon>Magnoliopsida</taxon>
        <taxon>Liliopsida</taxon>
        <taxon>Poales</taxon>
        <taxon>Poaceae</taxon>
        <taxon>BOP clade</taxon>
        <taxon>Pooideae</taxon>
        <taxon>Triticodae</taxon>
        <taxon>Triticeae</taxon>
        <taxon>Triticinae</taxon>
        <taxon>Triticum</taxon>
    </lineage>
</organism>
<dbReference type="Proteomes" id="UP000015106">
    <property type="component" value="Chromosome 1"/>
</dbReference>
<evidence type="ECO:0000256" key="1">
    <source>
        <dbReference type="SAM" id="Phobius"/>
    </source>
</evidence>
<dbReference type="EnsemblPlants" id="TuG1812G0100002114.01.T01">
    <property type="protein sequence ID" value="TuG1812G0100002114.01.T01.cds396451"/>
    <property type="gene ID" value="TuG1812G0100002114.01"/>
</dbReference>
<reference evidence="3" key="1">
    <citation type="journal article" date="2013" name="Nature">
        <title>Draft genome of the wheat A-genome progenitor Triticum urartu.</title>
        <authorList>
            <person name="Ling H.Q."/>
            <person name="Zhao S."/>
            <person name="Liu D."/>
            <person name="Wang J."/>
            <person name="Sun H."/>
            <person name="Zhang C."/>
            <person name="Fan H."/>
            <person name="Li D."/>
            <person name="Dong L."/>
            <person name="Tao Y."/>
            <person name="Gao C."/>
            <person name="Wu H."/>
            <person name="Li Y."/>
            <person name="Cui Y."/>
            <person name="Guo X."/>
            <person name="Zheng S."/>
            <person name="Wang B."/>
            <person name="Yu K."/>
            <person name="Liang Q."/>
            <person name="Yang W."/>
            <person name="Lou X."/>
            <person name="Chen J."/>
            <person name="Feng M."/>
            <person name="Jian J."/>
            <person name="Zhang X."/>
            <person name="Luo G."/>
            <person name="Jiang Y."/>
            <person name="Liu J."/>
            <person name="Wang Z."/>
            <person name="Sha Y."/>
            <person name="Zhang B."/>
            <person name="Wu H."/>
            <person name="Tang D."/>
            <person name="Shen Q."/>
            <person name="Xue P."/>
            <person name="Zou S."/>
            <person name="Wang X."/>
            <person name="Liu X."/>
            <person name="Wang F."/>
            <person name="Yang Y."/>
            <person name="An X."/>
            <person name="Dong Z."/>
            <person name="Zhang K."/>
            <person name="Zhang X."/>
            <person name="Luo M.C."/>
            <person name="Dvorak J."/>
            <person name="Tong Y."/>
            <person name="Wang J."/>
            <person name="Yang H."/>
            <person name="Li Z."/>
            <person name="Wang D."/>
            <person name="Zhang A."/>
            <person name="Wang J."/>
        </authorList>
    </citation>
    <scope>NUCLEOTIDE SEQUENCE</scope>
    <source>
        <strain evidence="3">cv. G1812</strain>
    </source>
</reference>
<name>A0A8R7NZE7_TRIUA</name>
<keyword evidence="1" id="KW-0812">Transmembrane</keyword>
<dbReference type="Gramene" id="TuG1812G0100002114.01.T01">
    <property type="protein sequence ID" value="TuG1812G0100002114.01.T01.cds396451"/>
    <property type="gene ID" value="TuG1812G0100002114.01"/>
</dbReference>
<dbReference type="AlphaFoldDB" id="A0A8R7NZE7"/>
<evidence type="ECO:0000313" key="2">
    <source>
        <dbReference type="EnsemblPlants" id="TuG1812G0100002114.01.T01.cds396451"/>
    </source>
</evidence>
<protein>
    <submittedName>
        <fullName evidence="2">Uncharacterized protein</fullName>
    </submittedName>
</protein>